<feature type="region of interest" description="Disordered" evidence="1">
    <location>
        <begin position="145"/>
        <end position="192"/>
    </location>
</feature>
<feature type="compositionally biased region" description="Polar residues" evidence="1">
    <location>
        <begin position="158"/>
        <end position="169"/>
    </location>
</feature>
<dbReference type="HOGENOM" id="CLU_1414786_0_0_1"/>
<sequence>MADAEGLIATTSRILAALCSSHHCTTSSGRFIINPLANLFNHQSLDLGEFRFLEARFRRAYHANLAINDTIPFRTVAFWQDFRGTPPSSLAEQRDQKNSPRSSLALPSCCLQGKAPLPPFVPTSCLQLDERLQFLSWRAARPTRMSAIRKDSREETEQTQPGQMPTGSLSVPGPREATPQSLAGGDETILST</sequence>
<evidence type="ECO:0000256" key="1">
    <source>
        <dbReference type="SAM" id="MobiDB-lite"/>
    </source>
</evidence>
<evidence type="ECO:0000313" key="3">
    <source>
        <dbReference type="Proteomes" id="UP000008142"/>
    </source>
</evidence>
<gene>
    <name evidence="2" type="ORF">HCEG_04373</name>
</gene>
<evidence type="ECO:0000313" key="2">
    <source>
        <dbReference type="EMBL" id="EGC45158.1"/>
    </source>
</evidence>
<reference evidence="3" key="1">
    <citation type="submission" date="2008-07" db="EMBL/GenBank/DDBJ databases">
        <title>Annotation of Ajellomyces capsulatus strain H88.</title>
        <authorList>
            <person name="Champion M."/>
            <person name="Cuomo C."/>
            <person name="Ma L.-J."/>
            <person name="Henn M.R."/>
            <person name="Sil A."/>
            <person name="Goldman B."/>
            <person name="Young S.K."/>
            <person name="Kodira C.D."/>
            <person name="Zeng Q."/>
            <person name="Koehrsen M."/>
            <person name="Alvarado L."/>
            <person name="Berlin A."/>
            <person name="Borenstein D."/>
            <person name="Chen Z."/>
            <person name="Engels R."/>
            <person name="Freedman E."/>
            <person name="Gellesch M."/>
            <person name="Goldberg J."/>
            <person name="Griggs A."/>
            <person name="Gujja S."/>
            <person name="Heiman D."/>
            <person name="Hepburn T."/>
            <person name="Howarth C."/>
            <person name="Jen D."/>
            <person name="Larson L."/>
            <person name="Lewis B."/>
            <person name="Mehta T."/>
            <person name="Park D."/>
            <person name="Pearson M."/>
            <person name="Roberts A."/>
            <person name="Saif S."/>
            <person name="Shea T."/>
            <person name="Shenoy N."/>
            <person name="Sisk P."/>
            <person name="Stolte C."/>
            <person name="Sykes S."/>
            <person name="Walk T."/>
            <person name="White J."/>
            <person name="Yandava C."/>
            <person name="Klein B."/>
            <person name="McEwen J.G."/>
            <person name="Puccia R."/>
            <person name="Goldman G.H."/>
            <person name="Felipe M.S."/>
            <person name="Nino-Vega G."/>
            <person name="San-Blas G."/>
            <person name="Taylor J."/>
            <person name="Mendoza L."/>
            <person name="Galagan J."/>
            <person name="Nusbaum C."/>
            <person name="Birren B."/>
        </authorList>
    </citation>
    <scope>NUCLEOTIDE SEQUENCE [LARGE SCALE GENOMIC DNA]</scope>
    <source>
        <strain evidence="3">H88</strain>
    </source>
</reference>
<dbReference type="Proteomes" id="UP000008142">
    <property type="component" value="Unassembled WGS sequence"/>
</dbReference>
<dbReference type="EMBL" id="DS990638">
    <property type="protein sequence ID" value="EGC45158.1"/>
    <property type="molecule type" value="Genomic_DNA"/>
</dbReference>
<organism evidence="3">
    <name type="scientific">Ajellomyces capsulatus (strain H88)</name>
    <name type="common">Darling's disease fungus</name>
    <name type="synonym">Histoplasma capsulatum</name>
    <dbReference type="NCBI Taxonomy" id="544711"/>
    <lineage>
        <taxon>Eukaryota</taxon>
        <taxon>Fungi</taxon>
        <taxon>Dikarya</taxon>
        <taxon>Ascomycota</taxon>
        <taxon>Pezizomycotina</taxon>
        <taxon>Eurotiomycetes</taxon>
        <taxon>Eurotiomycetidae</taxon>
        <taxon>Onygenales</taxon>
        <taxon>Ajellomycetaceae</taxon>
        <taxon>Histoplasma</taxon>
    </lineage>
</organism>
<proteinExistence type="predicted"/>
<dbReference type="AlphaFoldDB" id="F0UGL6"/>
<protein>
    <submittedName>
        <fullName evidence="2">Predicted protein</fullName>
    </submittedName>
</protein>
<name>F0UGL6_AJEC8</name>
<accession>F0UGL6</accession>